<keyword evidence="3" id="KW-0399">Innate immunity</keyword>
<dbReference type="InterPro" id="IPR058030">
    <property type="entry name" value="TRIM8/14/16/25/29/45/65_CC"/>
</dbReference>
<dbReference type="InterPro" id="IPR051051">
    <property type="entry name" value="E3_ubiq-ligase_TRIM/RNF"/>
</dbReference>
<dbReference type="OMA" id="RWYWEVN"/>
<comment type="subcellular location">
    <subcellularLocation>
        <location evidence="1">Cytoplasm</location>
    </subcellularLocation>
</comment>
<dbReference type="InterPro" id="IPR003877">
    <property type="entry name" value="SPRY_dom"/>
</dbReference>
<name>A0A401NXD1_SCYTO</name>
<evidence type="ECO:0000256" key="3">
    <source>
        <dbReference type="ARBA" id="ARBA00022588"/>
    </source>
</evidence>
<dbReference type="PRINTS" id="PR01407">
    <property type="entry name" value="BUTYPHLNCDUF"/>
</dbReference>
<comment type="caution">
    <text evidence="13">The sequence shown here is derived from an EMBL/GenBank/DDBJ whole genome shotgun (WGS) entry which is preliminary data.</text>
</comment>
<dbReference type="SMART" id="SM00589">
    <property type="entry name" value="PRY"/>
    <property type="match status" value="1"/>
</dbReference>
<dbReference type="InterPro" id="IPR013083">
    <property type="entry name" value="Znf_RING/FYVE/PHD"/>
</dbReference>
<evidence type="ECO:0000256" key="9">
    <source>
        <dbReference type="SAM" id="Coils"/>
    </source>
</evidence>
<dbReference type="PROSITE" id="PS50188">
    <property type="entry name" value="B302_SPRY"/>
    <property type="match status" value="1"/>
</dbReference>
<keyword evidence="4" id="KW-0479">Metal-binding</keyword>
<dbReference type="SUPFAM" id="SSF57845">
    <property type="entry name" value="B-box zinc-binding domain"/>
    <property type="match status" value="1"/>
</dbReference>
<dbReference type="InterPro" id="IPR006574">
    <property type="entry name" value="PRY"/>
</dbReference>
<gene>
    <name evidence="13" type="ORF">scyTo_0014897</name>
</gene>
<dbReference type="Gene3D" id="4.10.830.40">
    <property type="match status" value="1"/>
</dbReference>
<dbReference type="InterPro" id="IPR043136">
    <property type="entry name" value="B30.2/SPRY_sf"/>
</dbReference>
<reference evidence="13 14" key="1">
    <citation type="journal article" date="2018" name="Nat. Ecol. Evol.">
        <title>Shark genomes provide insights into elasmobranch evolution and the origin of vertebrates.</title>
        <authorList>
            <person name="Hara Y"/>
            <person name="Yamaguchi K"/>
            <person name="Onimaru K"/>
            <person name="Kadota M"/>
            <person name="Koyanagi M"/>
            <person name="Keeley SD"/>
            <person name="Tatsumi K"/>
            <person name="Tanaka K"/>
            <person name="Motone F"/>
            <person name="Kageyama Y"/>
            <person name="Nozu R"/>
            <person name="Adachi N"/>
            <person name="Nishimura O"/>
            <person name="Nakagawa R"/>
            <person name="Tanegashima C"/>
            <person name="Kiyatake I"/>
            <person name="Matsumoto R"/>
            <person name="Murakumo K"/>
            <person name="Nishida K"/>
            <person name="Terakita A"/>
            <person name="Kuratani S"/>
            <person name="Sato K"/>
            <person name="Hyodo S Kuraku.S."/>
        </authorList>
    </citation>
    <scope>NUCLEOTIDE SEQUENCE [LARGE SCALE GENOMIC DNA]</scope>
</reference>
<dbReference type="PANTHER" id="PTHR25465">
    <property type="entry name" value="B-BOX DOMAIN CONTAINING"/>
    <property type="match status" value="1"/>
</dbReference>
<evidence type="ECO:0000313" key="14">
    <source>
        <dbReference type="Proteomes" id="UP000288216"/>
    </source>
</evidence>
<dbReference type="PANTHER" id="PTHR25465:SF31">
    <property type="entry name" value="RING-TYPE DOMAIN-CONTAINING PROTEIN"/>
    <property type="match status" value="1"/>
</dbReference>
<dbReference type="Pfam" id="PF00622">
    <property type="entry name" value="SPRY"/>
    <property type="match status" value="1"/>
</dbReference>
<dbReference type="InterPro" id="IPR003879">
    <property type="entry name" value="Butyrophylin_SPRY"/>
</dbReference>
<feature type="domain" description="RING-type" evidence="10">
    <location>
        <begin position="16"/>
        <end position="56"/>
    </location>
</feature>
<feature type="domain" description="B box-type" evidence="11">
    <location>
        <begin position="134"/>
        <end position="175"/>
    </location>
</feature>
<keyword evidence="7" id="KW-0391">Immunity</keyword>
<dbReference type="GO" id="GO:0008270">
    <property type="term" value="F:zinc ion binding"/>
    <property type="evidence" value="ECO:0007669"/>
    <property type="project" value="UniProtKB-KW"/>
</dbReference>
<dbReference type="EMBL" id="BFAA01008182">
    <property type="protein sequence ID" value="GCB65514.1"/>
    <property type="molecule type" value="Genomic_DNA"/>
</dbReference>
<evidence type="ECO:0000256" key="4">
    <source>
        <dbReference type="ARBA" id="ARBA00022723"/>
    </source>
</evidence>
<organism evidence="13 14">
    <name type="scientific">Scyliorhinus torazame</name>
    <name type="common">Cloudy catshark</name>
    <name type="synonym">Catulus torazame</name>
    <dbReference type="NCBI Taxonomy" id="75743"/>
    <lineage>
        <taxon>Eukaryota</taxon>
        <taxon>Metazoa</taxon>
        <taxon>Chordata</taxon>
        <taxon>Craniata</taxon>
        <taxon>Vertebrata</taxon>
        <taxon>Chondrichthyes</taxon>
        <taxon>Elasmobranchii</taxon>
        <taxon>Galeomorphii</taxon>
        <taxon>Galeoidea</taxon>
        <taxon>Carcharhiniformes</taxon>
        <taxon>Scyliorhinidae</taxon>
        <taxon>Scyliorhinus</taxon>
    </lineage>
</organism>
<evidence type="ECO:0000259" key="10">
    <source>
        <dbReference type="PROSITE" id="PS50089"/>
    </source>
</evidence>
<dbReference type="SUPFAM" id="SSF57850">
    <property type="entry name" value="RING/U-box"/>
    <property type="match status" value="1"/>
</dbReference>
<dbReference type="InterPro" id="IPR001870">
    <property type="entry name" value="B30.2/SPRY"/>
</dbReference>
<dbReference type="Pfam" id="PF00097">
    <property type="entry name" value="zf-C3HC4"/>
    <property type="match status" value="1"/>
</dbReference>
<dbReference type="SUPFAM" id="SSF49899">
    <property type="entry name" value="Concanavalin A-like lectins/glucanases"/>
    <property type="match status" value="1"/>
</dbReference>
<dbReference type="GO" id="GO:0045087">
    <property type="term" value="P:innate immune response"/>
    <property type="evidence" value="ECO:0007669"/>
    <property type="project" value="UniProtKB-KW"/>
</dbReference>
<evidence type="ECO:0000256" key="8">
    <source>
        <dbReference type="PROSITE-ProRule" id="PRU00024"/>
    </source>
</evidence>
<dbReference type="SMART" id="SM00336">
    <property type="entry name" value="BBOX"/>
    <property type="match status" value="2"/>
</dbReference>
<proteinExistence type="predicted"/>
<dbReference type="Gene3D" id="2.60.120.920">
    <property type="match status" value="1"/>
</dbReference>
<accession>A0A401NXD1</accession>
<keyword evidence="6" id="KW-0862">Zinc</keyword>
<dbReference type="PROSITE" id="PS50089">
    <property type="entry name" value="ZF_RING_2"/>
    <property type="match status" value="1"/>
</dbReference>
<dbReference type="InterPro" id="IPR001841">
    <property type="entry name" value="Znf_RING"/>
</dbReference>
<dbReference type="Pfam" id="PF00643">
    <property type="entry name" value="zf-B_box"/>
    <property type="match status" value="1"/>
</dbReference>
<dbReference type="SMART" id="SM00449">
    <property type="entry name" value="SPRY"/>
    <property type="match status" value="1"/>
</dbReference>
<evidence type="ECO:0000256" key="7">
    <source>
        <dbReference type="ARBA" id="ARBA00022859"/>
    </source>
</evidence>
<evidence type="ECO:0000256" key="2">
    <source>
        <dbReference type="ARBA" id="ARBA00022490"/>
    </source>
</evidence>
<dbReference type="AlphaFoldDB" id="A0A401NXD1"/>
<feature type="domain" description="B30.2/SPRY" evidence="12">
    <location>
        <begin position="335"/>
        <end position="531"/>
    </location>
</feature>
<evidence type="ECO:0000259" key="12">
    <source>
        <dbReference type="PROSITE" id="PS50188"/>
    </source>
</evidence>
<evidence type="ECO:0000313" key="13">
    <source>
        <dbReference type="EMBL" id="GCB65514.1"/>
    </source>
</evidence>
<dbReference type="STRING" id="75743.A0A401NXD1"/>
<dbReference type="InterPro" id="IPR000315">
    <property type="entry name" value="Znf_B-box"/>
</dbReference>
<keyword evidence="2" id="KW-0963">Cytoplasm</keyword>
<evidence type="ECO:0008006" key="15">
    <source>
        <dbReference type="Google" id="ProtNLM"/>
    </source>
</evidence>
<dbReference type="Pfam" id="PF25600">
    <property type="entry name" value="TRIM_CC"/>
    <property type="match status" value="1"/>
</dbReference>
<keyword evidence="5 8" id="KW-0863">Zinc-finger</keyword>
<dbReference type="InterPro" id="IPR017907">
    <property type="entry name" value="Znf_RING_CS"/>
</dbReference>
<evidence type="ECO:0000256" key="5">
    <source>
        <dbReference type="ARBA" id="ARBA00022771"/>
    </source>
</evidence>
<evidence type="ECO:0000259" key="11">
    <source>
        <dbReference type="PROSITE" id="PS50119"/>
    </source>
</evidence>
<keyword evidence="9" id="KW-0175">Coiled coil</keyword>
<dbReference type="OrthoDB" id="6105938at2759"/>
<dbReference type="GO" id="GO:0005737">
    <property type="term" value="C:cytoplasm"/>
    <property type="evidence" value="ECO:0007669"/>
    <property type="project" value="UniProtKB-SubCell"/>
</dbReference>
<evidence type="ECO:0000256" key="6">
    <source>
        <dbReference type="ARBA" id="ARBA00022833"/>
    </source>
</evidence>
<protein>
    <recommendedName>
        <fullName evidence="15">RING-type E3 ubiquitin transferase</fullName>
    </recommendedName>
</protein>
<keyword evidence="14" id="KW-1185">Reference proteome</keyword>
<dbReference type="SMART" id="SM00184">
    <property type="entry name" value="RING"/>
    <property type="match status" value="1"/>
</dbReference>
<sequence length="531" mass="60049">MATAASQQWLDEEFTCSICLQLYSDPVTLACKHSFCRSCLEESGPGSDPPSCPECRARERTQPPVQRHFQVAGGYLVLERAQTGVLCSYCIRTQQAAVKTCLKCEASMCPLHLRLHTGNGVFKNHPLVDTSTDPSAWRCSEHERLLDIYCKDDKVCVCTLCTLTGKHQGHRCGSISEGERELRANLQDQLKTIQQNVASIQVSLRDLHTRKRNTQNLITETKREVKEKYDALKKHIENEERDVYLCLDKEQNRVTTAIDTHIQKLEKEIKFFEMCLVNLTGLSQKKEKLAFIQGFNSMVTKIKNASEPLASSHPGPCLDKIKLDRIKNHTQKNFELVSKVKRDRDRLISLYGQRLTPDLDTAHAQFILSDGNRTLTLSPKRQPLSKNTERFDCCQQLLCTEGVKAGRSYWEVEVVGDSGVWKVGLCYRSISRRGKGTECLLGRNRKSWCLYSLVGPVLALHDDNDTKLTVGDISRVGVYVDFEAGTILFYSVSDRKLTLVHTFQEQTFTEALYPALQIGDFTTSLNLCALK</sequence>
<dbReference type="InterPro" id="IPR018957">
    <property type="entry name" value="Znf_C3HC4_RING-type"/>
</dbReference>
<feature type="coiled-coil region" evidence="9">
    <location>
        <begin position="176"/>
        <end position="242"/>
    </location>
</feature>
<dbReference type="Gene3D" id="3.30.40.10">
    <property type="entry name" value="Zinc/RING finger domain, C3HC4 (zinc finger)"/>
    <property type="match status" value="1"/>
</dbReference>
<dbReference type="InterPro" id="IPR013320">
    <property type="entry name" value="ConA-like_dom_sf"/>
</dbReference>
<dbReference type="PROSITE" id="PS50119">
    <property type="entry name" value="ZF_BBOX"/>
    <property type="match status" value="1"/>
</dbReference>
<dbReference type="Pfam" id="PF13765">
    <property type="entry name" value="PRY"/>
    <property type="match status" value="1"/>
</dbReference>
<dbReference type="Proteomes" id="UP000288216">
    <property type="component" value="Unassembled WGS sequence"/>
</dbReference>
<evidence type="ECO:0000256" key="1">
    <source>
        <dbReference type="ARBA" id="ARBA00004496"/>
    </source>
</evidence>
<dbReference type="Gene3D" id="3.30.160.60">
    <property type="entry name" value="Classic Zinc Finger"/>
    <property type="match status" value="1"/>
</dbReference>
<dbReference type="PROSITE" id="PS00518">
    <property type="entry name" value="ZF_RING_1"/>
    <property type="match status" value="1"/>
</dbReference>